<accession>A0A1Y2DXK5</accession>
<dbReference type="EMBL" id="MCFJ01000007">
    <property type="protein sequence ID" value="ORY63856.1"/>
    <property type="molecule type" value="Genomic_DNA"/>
</dbReference>
<dbReference type="Proteomes" id="UP000193689">
    <property type="component" value="Unassembled WGS sequence"/>
</dbReference>
<dbReference type="GeneID" id="63774570"/>
<dbReference type="PANTHER" id="PTHR35179:SF2">
    <property type="entry name" value="START DOMAIN-CONTAINING PROTEIN"/>
    <property type="match status" value="1"/>
</dbReference>
<dbReference type="OrthoDB" id="420564at2759"/>
<protein>
    <submittedName>
        <fullName evidence="1">Uncharacterized protein</fullName>
    </submittedName>
</protein>
<organism evidence="1 2">
    <name type="scientific">Pseudomassariella vexata</name>
    <dbReference type="NCBI Taxonomy" id="1141098"/>
    <lineage>
        <taxon>Eukaryota</taxon>
        <taxon>Fungi</taxon>
        <taxon>Dikarya</taxon>
        <taxon>Ascomycota</taxon>
        <taxon>Pezizomycotina</taxon>
        <taxon>Sordariomycetes</taxon>
        <taxon>Xylariomycetidae</taxon>
        <taxon>Amphisphaeriales</taxon>
        <taxon>Pseudomassariaceae</taxon>
        <taxon>Pseudomassariella</taxon>
    </lineage>
</organism>
<dbReference type="AlphaFoldDB" id="A0A1Y2DXK5"/>
<name>A0A1Y2DXK5_9PEZI</name>
<dbReference type="RefSeq" id="XP_040715270.1">
    <property type="nucleotide sequence ID" value="XM_040858358.1"/>
</dbReference>
<evidence type="ECO:0000313" key="2">
    <source>
        <dbReference type="Proteomes" id="UP000193689"/>
    </source>
</evidence>
<dbReference type="InParanoid" id="A0A1Y2DXK5"/>
<comment type="caution">
    <text evidence="1">The sequence shown here is derived from an EMBL/GenBank/DDBJ whole genome shotgun (WGS) entry which is preliminary data.</text>
</comment>
<reference evidence="1 2" key="1">
    <citation type="submission" date="2016-07" db="EMBL/GenBank/DDBJ databases">
        <title>Pervasive Adenine N6-methylation of Active Genes in Fungi.</title>
        <authorList>
            <consortium name="DOE Joint Genome Institute"/>
            <person name="Mondo S.J."/>
            <person name="Dannebaum R.O."/>
            <person name="Kuo R.C."/>
            <person name="Labutti K."/>
            <person name="Haridas S."/>
            <person name="Kuo A."/>
            <person name="Salamov A."/>
            <person name="Ahrendt S.R."/>
            <person name="Lipzen A."/>
            <person name="Sullivan W."/>
            <person name="Andreopoulos W.B."/>
            <person name="Clum A."/>
            <person name="Lindquist E."/>
            <person name="Daum C."/>
            <person name="Ramamoorthy G.K."/>
            <person name="Gryganskyi A."/>
            <person name="Culley D."/>
            <person name="Magnuson J.K."/>
            <person name="James T.Y."/>
            <person name="O'Malley M.A."/>
            <person name="Stajich J.E."/>
            <person name="Spatafora J.W."/>
            <person name="Visel A."/>
            <person name="Grigoriev I.V."/>
        </authorList>
    </citation>
    <scope>NUCLEOTIDE SEQUENCE [LARGE SCALE GENOMIC DNA]</scope>
    <source>
        <strain evidence="1 2">CBS 129021</strain>
    </source>
</reference>
<keyword evidence="2" id="KW-1185">Reference proteome</keyword>
<gene>
    <name evidence="1" type="ORF">BCR38DRAFT_409274</name>
</gene>
<proteinExistence type="predicted"/>
<sequence>MASNIMATISRRDLKDDGPTATITDVKHLASYSWIESSTPTIAVPGIPPKWCPPAVARRLPKDSVRCTSWSRNLTSALSISRNGLEAFTINVEVSGSTVIFCRTETKTKEIIAPYEFKGFGHEFEKAYTTSAISGNTGHHRIVSYRFGGLSFIVRHEHFGFFVSIHDRRVRSSYQGHPQAHWFQTGDSRTGSRRAD</sequence>
<dbReference type="PANTHER" id="PTHR35179">
    <property type="entry name" value="PROTEIN CBG02620"/>
    <property type="match status" value="1"/>
</dbReference>
<evidence type="ECO:0000313" key="1">
    <source>
        <dbReference type="EMBL" id="ORY63856.1"/>
    </source>
</evidence>
<dbReference type="STRING" id="1141098.A0A1Y2DXK5"/>